<dbReference type="GO" id="GO:0005634">
    <property type="term" value="C:nucleus"/>
    <property type="evidence" value="ECO:0007669"/>
    <property type="project" value="TreeGrafter"/>
</dbReference>
<dbReference type="GO" id="GO:0004842">
    <property type="term" value="F:ubiquitin-protein transferase activity"/>
    <property type="evidence" value="ECO:0007669"/>
    <property type="project" value="InterPro"/>
</dbReference>
<dbReference type="SMART" id="SM00757">
    <property type="entry name" value="CRA"/>
    <property type="match status" value="1"/>
</dbReference>
<dbReference type="AlphaFoldDB" id="A0A8H3IT09"/>
<feature type="domain" description="CTLH" evidence="2">
    <location>
        <begin position="165"/>
        <end position="222"/>
    </location>
</feature>
<dbReference type="PANTHER" id="PTHR12170">
    <property type="entry name" value="MACROPHAGE ERYTHROBLAST ATTACHER-RELATED"/>
    <property type="match status" value="1"/>
</dbReference>
<dbReference type="InterPro" id="IPR045098">
    <property type="entry name" value="Fyv10_fam"/>
</dbReference>
<gene>
    <name evidence="3" type="ORF">HETSPECPRED_005763</name>
</gene>
<accession>A0A8H3IT09</accession>
<sequence>MEELFNNHEKLVQKANLAQSIKATQACIDKLTSSRNAIAANPKSASLTLAKLQNDTMGDFDLITKELKDVYKGQGSYSKALEKKFKDKPLPTSDYDALSSHPTLINRAIAMHLLREGQFSVASTFVQEASLNSSGDEMDVVSSSQQTPERKLGADSLDSEALRKQFANMHNVLEELRNRNLLPAIEWARANSKALETRGSNLEFELGKLQFIHLFLGGSSFNDTRDIWEGQQNALEYARREFDRFQNRYLREIQQLIGAMAYSPNLKHSPYRRIFCNDDAWEELGNTFMREFCSLLGLSADSPLYVAATAGAIALPTLLKLQTIMKEKRTEWTTQHELPVTIHSIMIEVIIV</sequence>
<protein>
    <recommendedName>
        <fullName evidence="2">CTLH domain-containing protein</fullName>
    </recommendedName>
</protein>
<evidence type="ECO:0000313" key="4">
    <source>
        <dbReference type="Proteomes" id="UP000664521"/>
    </source>
</evidence>
<dbReference type="GO" id="GO:0005737">
    <property type="term" value="C:cytoplasm"/>
    <property type="evidence" value="ECO:0007669"/>
    <property type="project" value="TreeGrafter"/>
</dbReference>
<name>A0A8H3IT09_9LECA</name>
<dbReference type="EMBL" id="CAJPDS010000037">
    <property type="protein sequence ID" value="CAF9925149.1"/>
    <property type="molecule type" value="Genomic_DNA"/>
</dbReference>
<reference evidence="3" key="1">
    <citation type="submission" date="2021-03" db="EMBL/GenBank/DDBJ databases">
        <authorList>
            <person name="Tagirdzhanova G."/>
        </authorList>
    </citation>
    <scope>NUCLEOTIDE SEQUENCE</scope>
</reference>
<dbReference type="InterPro" id="IPR006594">
    <property type="entry name" value="LisH"/>
</dbReference>
<keyword evidence="4" id="KW-1185">Reference proteome</keyword>
<evidence type="ECO:0000313" key="3">
    <source>
        <dbReference type="EMBL" id="CAF9925149.1"/>
    </source>
</evidence>
<evidence type="ECO:0000256" key="1">
    <source>
        <dbReference type="ARBA" id="ARBA00002343"/>
    </source>
</evidence>
<dbReference type="OrthoDB" id="1933281at2759"/>
<dbReference type="InterPro" id="IPR024964">
    <property type="entry name" value="CTLH/CRA"/>
</dbReference>
<dbReference type="InterPro" id="IPR006595">
    <property type="entry name" value="CTLH_C"/>
</dbReference>
<dbReference type="PANTHER" id="PTHR12170:SF3">
    <property type="entry name" value="GH10162P"/>
    <property type="match status" value="1"/>
</dbReference>
<comment type="caution">
    <text evidence="3">The sequence shown here is derived from an EMBL/GenBank/DDBJ whole genome shotgun (WGS) entry which is preliminary data.</text>
</comment>
<dbReference type="InterPro" id="IPR013144">
    <property type="entry name" value="CRA_dom"/>
</dbReference>
<dbReference type="Pfam" id="PF10607">
    <property type="entry name" value="CTLH"/>
    <property type="match status" value="1"/>
</dbReference>
<dbReference type="PROSITE" id="PS50897">
    <property type="entry name" value="CTLH"/>
    <property type="match status" value="1"/>
</dbReference>
<organism evidence="3 4">
    <name type="scientific">Heterodermia speciosa</name>
    <dbReference type="NCBI Taxonomy" id="116794"/>
    <lineage>
        <taxon>Eukaryota</taxon>
        <taxon>Fungi</taxon>
        <taxon>Dikarya</taxon>
        <taxon>Ascomycota</taxon>
        <taxon>Pezizomycotina</taxon>
        <taxon>Lecanoromycetes</taxon>
        <taxon>OSLEUM clade</taxon>
        <taxon>Lecanoromycetidae</taxon>
        <taxon>Caliciales</taxon>
        <taxon>Physciaceae</taxon>
        <taxon>Heterodermia</taxon>
    </lineage>
</organism>
<dbReference type="Proteomes" id="UP000664521">
    <property type="component" value="Unassembled WGS sequence"/>
</dbReference>
<comment type="function">
    <text evidence="1">Involved in the proteasome-dependent degradation of fructose-1,6-bisphosphatase.</text>
</comment>
<evidence type="ECO:0000259" key="2">
    <source>
        <dbReference type="PROSITE" id="PS50897"/>
    </source>
</evidence>
<dbReference type="SMART" id="SM00668">
    <property type="entry name" value="CTLH"/>
    <property type="match status" value="1"/>
</dbReference>
<dbReference type="PROSITE" id="PS50896">
    <property type="entry name" value="LISH"/>
    <property type="match status" value="1"/>
</dbReference>
<proteinExistence type="predicted"/>
<dbReference type="GO" id="GO:0034657">
    <property type="term" value="C:GID complex"/>
    <property type="evidence" value="ECO:0007669"/>
    <property type="project" value="TreeGrafter"/>
</dbReference>
<dbReference type="GO" id="GO:0043161">
    <property type="term" value="P:proteasome-mediated ubiquitin-dependent protein catabolic process"/>
    <property type="evidence" value="ECO:0007669"/>
    <property type="project" value="InterPro"/>
</dbReference>